<name>A0AAD9PQZ9_ACRCE</name>
<accession>A0AAD9PQZ9</accession>
<comment type="cofactor">
    <cofactor evidence="1">
        <name>Mg(2+)</name>
        <dbReference type="ChEBI" id="CHEBI:18420"/>
    </cofactor>
</comment>
<protein>
    <submittedName>
        <fullName evidence="4">Nucleotidyltransferase MB21D2</fullName>
    </submittedName>
</protein>
<dbReference type="PANTHER" id="PTHR10656:SF69">
    <property type="entry name" value="MAB-21-LIKE HHH_H2TH-LIKE DOMAIN-CONTAINING PROTEIN"/>
    <property type="match status" value="1"/>
</dbReference>
<keyword evidence="2" id="KW-0547">Nucleotide-binding</keyword>
<dbReference type="InterPro" id="IPR024810">
    <property type="entry name" value="MAB21L/cGLR"/>
</dbReference>
<dbReference type="Gene3D" id="1.10.1410.40">
    <property type="match status" value="1"/>
</dbReference>
<evidence type="ECO:0000256" key="2">
    <source>
        <dbReference type="ARBA" id="ARBA00022840"/>
    </source>
</evidence>
<reference evidence="4" key="2">
    <citation type="journal article" date="2023" name="Science">
        <title>Genomic signatures of disease resistance in endangered staghorn corals.</title>
        <authorList>
            <person name="Vollmer S.V."/>
            <person name="Selwyn J.D."/>
            <person name="Despard B.A."/>
            <person name="Roesel C.L."/>
        </authorList>
    </citation>
    <scope>NUCLEOTIDE SEQUENCE</scope>
    <source>
        <strain evidence="4">K2</strain>
    </source>
</reference>
<dbReference type="AlphaFoldDB" id="A0AAD9PQZ9"/>
<evidence type="ECO:0000259" key="3">
    <source>
        <dbReference type="Pfam" id="PF20266"/>
    </source>
</evidence>
<sequence>MSRIRTDLHFDDCSADDFEDINTLLELYLDELDSWQREVDNIRIMHHDVWKGSRLSPLIKQHRAGSRVEKQTRILPTGGQTDVDYMFEVTGIEVRCNEHQGSIYFKSCACQDPGSTKSNMCNTYGRIYVCKSYKLFLESHDVYAKIFTDALSFDEKEDAFLLIPAKFKENVVKNCGLDYQRNEVLSSTKSPSISGQGALNEYDGVPCLKLFSWPQVAMTWVKRQKQSGLCFHGQWKSEIVQRAPLFLVPTGNPMDDEQHLQFRLSFSMVEIACFEQISPPMRKMFGIVKYLFKAMFSGSNLLSSYHVKTLMLWKIDQIPLDDWETMKTTDFIKGMMSEIRQTLRTSNIPHFFVENCNIFPVHKVTEQNVLEYTTIFQNLPKRLKENVGMLLSQDLNIPHSEMCLNLSAIKLQDVHKTRLDAYISGYLTRLLSVITFSITENYTVSSQMGEDSVKEMKRIFAKYDNDHHISRIIPMVNSNIRRLKLCPKLIRSRVSFESNSSSKDKMSRLVHEAFEAYTNEDRLVVKDYIRKADSLRQSPDPTEGIGISVTKHHKCLHNDKPILNIIHFLENENNGRCARFYLAPELLLQHMKMQLQMSSLIINAPALQEEIGKLHTIVEKLSHKEPYLGRLSYRFAGVYLLKGYRRFVCDEQLPVRVPIPLDEFDQRRFAANFNLR</sequence>
<keyword evidence="2" id="KW-0067">ATP-binding</keyword>
<evidence type="ECO:0000256" key="1">
    <source>
        <dbReference type="ARBA" id="ARBA00001946"/>
    </source>
</evidence>
<dbReference type="EMBL" id="JARQWQ010000183">
    <property type="protein sequence ID" value="KAK2547463.1"/>
    <property type="molecule type" value="Genomic_DNA"/>
</dbReference>
<dbReference type="Proteomes" id="UP001249851">
    <property type="component" value="Unassembled WGS sequence"/>
</dbReference>
<dbReference type="GO" id="GO:0005524">
    <property type="term" value="F:ATP binding"/>
    <property type="evidence" value="ECO:0007669"/>
    <property type="project" value="UniProtKB-KW"/>
</dbReference>
<dbReference type="Pfam" id="PF20266">
    <property type="entry name" value="Mab-21_C"/>
    <property type="match status" value="1"/>
</dbReference>
<evidence type="ECO:0000313" key="4">
    <source>
        <dbReference type="EMBL" id="KAK2547463.1"/>
    </source>
</evidence>
<dbReference type="GO" id="GO:0016779">
    <property type="term" value="F:nucleotidyltransferase activity"/>
    <property type="evidence" value="ECO:0007669"/>
    <property type="project" value="UniProtKB-ARBA"/>
</dbReference>
<gene>
    <name evidence="4" type="ORF">P5673_032545</name>
</gene>
<keyword evidence="5" id="KW-1185">Reference proteome</keyword>
<dbReference type="PANTHER" id="PTHR10656">
    <property type="entry name" value="CELL FATE DETERMINING PROTEIN MAB21-RELATED"/>
    <property type="match status" value="1"/>
</dbReference>
<evidence type="ECO:0000313" key="5">
    <source>
        <dbReference type="Proteomes" id="UP001249851"/>
    </source>
</evidence>
<organism evidence="4 5">
    <name type="scientific">Acropora cervicornis</name>
    <name type="common">Staghorn coral</name>
    <dbReference type="NCBI Taxonomy" id="6130"/>
    <lineage>
        <taxon>Eukaryota</taxon>
        <taxon>Metazoa</taxon>
        <taxon>Cnidaria</taxon>
        <taxon>Anthozoa</taxon>
        <taxon>Hexacorallia</taxon>
        <taxon>Scleractinia</taxon>
        <taxon>Astrocoeniina</taxon>
        <taxon>Acroporidae</taxon>
        <taxon>Acropora</taxon>
    </lineage>
</organism>
<proteinExistence type="predicted"/>
<comment type="caution">
    <text evidence="4">The sequence shown here is derived from an EMBL/GenBank/DDBJ whole genome shotgun (WGS) entry which is preliminary data.</text>
</comment>
<feature type="domain" description="Mab-21-like HhH/H2TH-like" evidence="3">
    <location>
        <begin position="281"/>
        <end position="368"/>
    </location>
</feature>
<reference evidence="4" key="1">
    <citation type="journal article" date="2023" name="G3 (Bethesda)">
        <title>Whole genome assembly and annotation of the endangered Caribbean coral Acropora cervicornis.</title>
        <authorList>
            <person name="Selwyn J.D."/>
            <person name="Vollmer S.V."/>
        </authorList>
    </citation>
    <scope>NUCLEOTIDE SEQUENCE</scope>
    <source>
        <strain evidence="4">K2</strain>
    </source>
</reference>
<dbReference type="InterPro" id="IPR046906">
    <property type="entry name" value="Mab-21_HhH/H2TH-like"/>
</dbReference>
<dbReference type="SMART" id="SM01265">
    <property type="entry name" value="Mab-21"/>
    <property type="match status" value="1"/>
</dbReference>